<dbReference type="EMBL" id="BAABGA010000120">
    <property type="protein sequence ID" value="GAA4472303.1"/>
    <property type="molecule type" value="Genomic_DNA"/>
</dbReference>
<sequence length="349" mass="39241">MPTHNRIVIGLLPLFSLFVMDRASVFAQSETAAIVTCTETPDSIKVTVRGKPVLTYNKAFQEPPQGMDPIYRRSGYIHPLYTPSGRMVTGDFAPDHAHQHALFGAFVNTTFQGKRVDFWNQHKRTGNVSHHKVIEVNSGDQVGSFTVELRHEAFTTPDPPTPVLKEQWTVQVHATTDPGFVVDIHSTITCVADSLLTINPYHYGGMAFRGNNEWVTVESEKAINAYLKARDAGQQLAEPDMDVARHQFLTSEGERRFDGNGSHVKWVDLFGRVDGEQCGIAMLSHSKNFRFPQAVRLHPSKPYFCFAPMVDGEFTLEPNETYVSDYRYIAHDDPPDTAAIEQAWLEFTK</sequence>
<keyword evidence="2" id="KW-1185">Reference proteome</keyword>
<organism evidence="1 2">
    <name type="scientific">Novipirellula rosea</name>
    <dbReference type="NCBI Taxonomy" id="1031540"/>
    <lineage>
        <taxon>Bacteria</taxon>
        <taxon>Pseudomonadati</taxon>
        <taxon>Planctomycetota</taxon>
        <taxon>Planctomycetia</taxon>
        <taxon>Pirellulales</taxon>
        <taxon>Pirellulaceae</taxon>
        <taxon>Novipirellula</taxon>
    </lineage>
</organism>
<gene>
    <name evidence="1" type="ORF">GCM10023156_68510</name>
</gene>
<reference evidence="2" key="1">
    <citation type="journal article" date="2019" name="Int. J. Syst. Evol. Microbiol.">
        <title>The Global Catalogue of Microorganisms (GCM) 10K type strain sequencing project: providing services to taxonomists for standard genome sequencing and annotation.</title>
        <authorList>
            <consortium name="The Broad Institute Genomics Platform"/>
            <consortium name="The Broad Institute Genome Sequencing Center for Infectious Disease"/>
            <person name="Wu L."/>
            <person name="Ma J."/>
        </authorList>
    </citation>
    <scope>NUCLEOTIDE SEQUENCE [LARGE SCALE GENOMIC DNA]</scope>
    <source>
        <strain evidence="2">JCM 17759</strain>
    </source>
</reference>
<dbReference type="Proteomes" id="UP001500840">
    <property type="component" value="Unassembled WGS sequence"/>
</dbReference>
<name>A0ABP8NSA5_9BACT</name>
<evidence type="ECO:0000313" key="2">
    <source>
        <dbReference type="Proteomes" id="UP001500840"/>
    </source>
</evidence>
<evidence type="ECO:0000313" key="1">
    <source>
        <dbReference type="EMBL" id="GAA4472303.1"/>
    </source>
</evidence>
<comment type="caution">
    <text evidence="1">The sequence shown here is derived from an EMBL/GenBank/DDBJ whole genome shotgun (WGS) entry which is preliminary data.</text>
</comment>
<proteinExistence type="predicted"/>
<protein>
    <recommendedName>
        <fullName evidence="3">Secreted protein</fullName>
    </recommendedName>
</protein>
<accession>A0ABP8NSA5</accession>
<evidence type="ECO:0008006" key="3">
    <source>
        <dbReference type="Google" id="ProtNLM"/>
    </source>
</evidence>
<dbReference type="InterPro" id="IPR029475">
    <property type="entry name" value="DUF6807"/>
</dbReference>
<dbReference type="RefSeq" id="WP_345328245.1">
    <property type="nucleotide sequence ID" value="NZ_BAABGA010000120.1"/>
</dbReference>
<dbReference type="Pfam" id="PF14100">
    <property type="entry name" value="DUF6807"/>
    <property type="match status" value="1"/>
</dbReference>